<feature type="transmembrane region" description="Helical" evidence="6">
    <location>
        <begin position="129"/>
        <end position="153"/>
    </location>
</feature>
<evidence type="ECO:0000313" key="8">
    <source>
        <dbReference type="EMBL" id="QXJ28244.1"/>
    </source>
</evidence>
<organism evidence="8 9">
    <name type="scientific">Saccharolobus shibatae (strain ATCC 51178 / DSM 5389 / JCM 8931 / NBRC 15437 / B12)</name>
    <name type="common">Sulfolobus shibatae</name>
    <dbReference type="NCBI Taxonomy" id="523848"/>
    <lineage>
        <taxon>Archaea</taxon>
        <taxon>Thermoproteota</taxon>
        <taxon>Thermoprotei</taxon>
        <taxon>Sulfolobales</taxon>
        <taxon>Sulfolobaceae</taxon>
        <taxon>Saccharolobus</taxon>
    </lineage>
</organism>
<feature type="transmembrane region" description="Helical" evidence="6">
    <location>
        <begin position="192"/>
        <end position="210"/>
    </location>
</feature>
<keyword evidence="5 6" id="KW-0472">Membrane</keyword>
<proteinExistence type="predicted"/>
<evidence type="ECO:0000256" key="4">
    <source>
        <dbReference type="ARBA" id="ARBA00022989"/>
    </source>
</evidence>
<evidence type="ECO:0000256" key="2">
    <source>
        <dbReference type="ARBA" id="ARBA00022475"/>
    </source>
</evidence>
<evidence type="ECO:0000256" key="6">
    <source>
        <dbReference type="SAM" id="Phobius"/>
    </source>
</evidence>
<dbReference type="InterPro" id="IPR056569">
    <property type="entry name" value="ArlJ-like"/>
</dbReference>
<feature type="domain" description="Type II secretion system protein GspF" evidence="7">
    <location>
        <begin position="20"/>
        <end position="143"/>
    </location>
</feature>
<keyword evidence="4 6" id="KW-1133">Transmembrane helix</keyword>
<protein>
    <submittedName>
        <fullName evidence="8">Flagella-related protein FlaJ</fullName>
    </submittedName>
</protein>
<sequence>MPRIFSIKNEVDSKYIFMLAFMLALFSSGVPPEIVILHLSREDSFEPYTKVFKKIRNLVSGYRYKFSSAITYSIKNLNIRYLKEFLIRLSQAVTFGDDMIESLSREIDFTLSEYNAYSARLIESMNNFLTIYATLNSSLTFLVADITILSLIYSGGTTLITQLTILSLALLGNLTLVMYLLYRPENYIRYNVIDKLLLTFAISLSIIFSIIYTSYIVLMVIGIVLLGVGLRYRIYENKINRIERHFLLFIRYFSRNYAIVSNLKESLMAVLRGDLGDVKPLIKRSLNRLNLGINKEKIFRLIGDESGSVLVSMLSKVLYETISMGGNVMIIGEILSKIGDSVLNIRSRKEQNGRAFETSIYALQTASAGVSAALISIVGMLNNIFSTQNVSTVFSFSEVNIDMISRIFLIILLILSFANGIAITLAYGKSLYVSLYFIGILIILSSISYHIVLILTGNIFKELVSPSGLLQTT</sequence>
<feature type="transmembrane region" description="Helical" evidence="6">
    <location>
        <begin position="159"/>
        <end position="180"/>
    </location>
</feature>
<dbReference type="GeneID" id="65562701"/>
<dbReference type="PANTHER" id="PTHR35402">
    <property type="entry name" value="INTEGRAL MEMBRANE PROTEIN-RELATED"/>
    <property type="match status" value="1"/>
</dbReference>
<evidence type="ECO:0000256" key="3">
    <source>
        <dbReference type="ARBA" id="ARBA00022692"/>
    </source>
</evidence>
<keyword evidence="8" id="KW-0966">Cell projection</keyword>
<reference evidence="8" key="1">
    <citation type="journal article" date="2021" name="Environ. Microbiol.">
        <title>New insights into the diversity and evolution of the archaeal mobilome from three complete genomes of Saccharolobus shibatae.</title>
        <authorList>
            <person name="Medvedeva S."/>
            <person name="Brandt D."/>
            <person name="Cvirkaite-Krupovic V."/>
            <person name="Liu Y."/>
            <person name="Severinov K."/>
            <person name="Ishino S."/>
            <person name="Ishino Y."/>
            <person name="Prangishvili D."/>
            <person name="Kalinowski J."/>
            <person name="Krupovic M."/>
        </authorList>
    </citation>
    <scope>NUCLEOTIDE SEQUENCE</scope>
    <source>
        <strain evidence="8">B12</strain>
    </source>
</reference>
<evidence type="ECO:0000256" key="5">
    <source>
        <dbReference type="ARBA" id="ARBA00023136"/>
    </source>
</evidence>
<feature type="transmembrane region" description="Helical" evidence="6">
    <location>
        <begin position="407"/>
        <end position="427"/>
    </location>
</feature>
<feature type="transmembrane region" description="Helical" evidence="6">
    <location>
        <begin position="216"/>
        <end position="234"/>
    </location>
</feature>
<dbReference type="RefSeq" id="WP_218267235.1">
    <property type="nucleotide sequence ID" value="NZ_CP077717.1"/>
</dbReference>
<dbReference type="EMBL" id="CP077717">
    <property type="protein sequence ID" value="QXJ28244.1"/>
    <property type="molecule type" value="Genomic_DNA"/>
</dbReference>
<keyword evidence="2" id="KW-1003">Cell membrane</keyword>
<keyword evidence="8" id="KW-0969">Cilium</keyword>
<comment type="subcellular location">
    <subcellularLocation>
        <location evidence="1">Cell membrane</location>
        <topology evidence="1">Multi-pass membrane protein</topology>
    </subcellularLocation>
</comment>
<dbReference type="GO" id="GO:0005886">
    <property type="term" value="C:plasma membrane"/>
    <property type="evidence" value="ECO:0007669"/>
    <property type="project" value="UniProtKB-SubCell"/>
</dbReference>
<gene>
    <name evidence="8" type="ORF">J5U23_01112</name>
</gene>
<evidence type="ECO:0000256" key="1">
    <source>
        <dbReference type="ARBA" id="ARBA00004651"/>
    </source>
</evidence>
<dbReference type="InterPro" id="IPR018076">
    <property type="entry name" value="T2SS_GspF_dom"/>
</dbReference>
<evidence type="ECO:0000313" key="9">
    <source>
        <dbReference type="Proteomes" id="UP000694018"/>
    </source>
</evidence>
<accession>A0A8F5GSU3</accession>
<name>A0A8F5GSU3_SACSH</name>
<keyword evidence="8" id="KW-0282">Flagellum</keyword>
<feature type="transmembrane region" description="Helical" evidence="6">
    <location>
        <begin position="15"/>
        <end position="37"/>
    </location>
</feature>
<dbReference type="KEGG" id="sshi:J5U23_01112"/>
<dbReference type="AlphaFoldDB" id="A0A8F5GSU3"/>
<dbReference type="Pfam" id="PF00482">
    <property type="entry name" value="T2SSF"/>
    <property type="match status" value="1"/>
</dbReference>
<evidence type="ECO:0000259" key="7">
    <source>
        <dbReference type="Pfam" id="PF00482"/>
    </source>
</evidence>
<feature type="transmembrane region" description="Helical" evidence="6">
    <location>
        <begin position="433"/>
        <end position="455"/>
    </location>
</feature>
<dbReference type="PANTHER" id="PTHR35402:SF2">
    <property type="entry name" value="FLAGELLA ACCESSORY PROTEIN J"/>
    <property type="match status" value="1"/>
</dbReference>
<dbReference type="OrthoDB" id="36956at2157"/>
<keyword evidence="3 6" id="KW-0812">Transmembrane</keyword>
<dbReference type="Proteomes" id="UP000694018">
    <property type="component" value="Chromosome"/>
</dbReference>